<reference evidence="2 3" key="1">
    <citation type="journal article" date="2014" name="Int. J. Syst. Evol. Microbiol.">
        <title>Solimonas terrae sp. nov., isolated from soil.</title>
        <authorList>
            <person name="Kim S.J."/>
            <person name="Moon J.Y."/>
            <person name="Weon H.Y."/>
            <person name="Ahn J.H."/>
            <person name="Chen W.M."/>
            <person name="Kwon S.W."/>
        </authorList>
    </citation>
    <scope>NUCLEOTIDE SEQUENCE [LARGE SCALE GENOMIC DNA]</scope>
    <source>
        <strain evidence="2 3">KIS83-12</strain>
    </source>
</reference>
<keyword evidence="1" id="KW-0472">Membrane</keyword>
<keyword evidence="1" id="KW-0812">Transmembrane</keyword>
<feature type="transmembrane region" description="Helical" evidence="1">
    <location>
        <begin position="266"/>
        <end position="290"/>
    </location>
</feature>
<keyword evidence="1" id="KW-1133">Transmembrane helix</keyword>
<name>A0A6M2BLY9_9GAMM</name>
<gene>
    <name evidence="2" type="ORF">G7Y85_00205</name>
</gene>
<feature type="transmembrane region" description="Helical" evidence="1">
    <location>
        <begin position="385"/>
        <end position="408"/>
    </location>
</feature>
<sequence>MNLYRNPEFLRHAWLELTAQRLIAMPAIIGLIALIGAQLDERVGGLRMIGLLLFVLITVLWGAKLAGDSLNQELVQGTWDQQRLSGMGAWQMTLGKLLGGPVFAWYGGLFCLALYAMTATPSWATIRPLLTALSAAFALHALMLLSTLVAWRKQPRAAVATPRARGSTLLLVFIVAPQLMSLMFGRHAVGTVLWYGHTIAMADFVLLCALLAMVWSVTGLYRAMREELAFRDPPSVWAGFLLFLFVFSGGWFYGRPLADLSVFLKMAPFTAHLALCALIAMIAAYVMLFSERKDWVRLRRLVALWQSGQRRRAWELAPKWLASAVIAVLMSAAFALAGLVTEPWLDGIAGACTAAALLAFLIRDGAIVLGLNFTRDQRRADAAAGLYLAVLYALLPGVLYAFGLRLLATMFWPVLVAHQPFWLIPILLQTAVALDFVLRRWRQLPA</sequence>
<feature type="transmembrane region" description="Helical" evidence="1">
    <location>
        <begin position="420"/>
        <end position="438"/>
    </location>
</feature>
<dbReference type="Proteomes" id="UP000472676">
    <property type="component" value="Unassembled WGS sequence"/>
</dbReference>
<feature type="transmembrane region" description="Helical" evidence="1">
    <location>
        <begin position="347"/>
        <end position="373"/>
    </location>
</feature>
<feature type="transmembrane region" description="Helical" evidence="1">
    <location>
        <begin position="163"/>
        <end position="184"/>
    </location>
</feature>
<feature type="transmembrane region" description="Helical" evidence="1">
    <location>
        <begin position="320"/>
        <end position="341"/>
    </location>
</feature>
<dbReference type="RefSeq" id="WP_166250604.1">
    <property type="nucleotide sequence ID" value="NZ_JAAMOW010000001.1"/>
</dbReference>
<evidence type="ECO:0000313" key="2">
    <source>
        <dbReference type="EMBL" id="NGY03175.1"/>
    </source>
</evidence>
<accession>A0A6M2BLY9</accession>
<comment type="caution">
    <text evidence="2">The sequence shown here is derived from an EMBL/GenBank/DDBJ whole genome shotgun (WGS) entry which is preliminary data.</text>
</comment>
<keyword evidence="3" id="KW-1185">Reference proteome</keyword>
<feature type="transmembrane region" description="Helical" evidence="1">
    <location>
        <begin position="204"/>
        <end position="224"/>
    </location>
</feature>
<organism evidence="2 3">
    <name type="scientific">Solimonas terrae</name>
    <dbReference type="NCBI Taxonomy" id="1396819"/>
    <lineage>
        <taxon>Bacteria</taxon>
        <taxon>Pseudomonadati</taxon>
        <taxon>Pseudomonadota</taxon>
        <taxon>Gammaproteobacteria</taxon>
        <taxon>Nevskiales</taxon>
        <taxon>Nevskiaceae</taxon>
        <taxon>Solimonas</taxon>
    </lineage>
</organism>
<protein>
    <submittedName>
        <fullName evidence="2">Uncharacterized protein</fullName>
    </submittedName>
</protein>
<feature type="transmembrane region" description="Helical" evidence="1">
    <location>
        <begin position="236"/>
        <end position="254"/>
    </location>
</feature>
<dbReference type="AlphaFoldDB" id="A0A6M2BLY9"/>
<feature type="transmembrane region" description="Helical" evidence="1">
    <location>
        <begin position="97"/>
        <end position="117"/>
    </location>
</feature>
<proteinExistence type="predicted"/>
<feature type="transmembrane region" description="Helical" evidence="1">
    <location>
        <begin position="129"/>
        <end position="151"/>
    </location>
</feature>
<evidence type="ECO:0000256" key="1">
    <source>
        <dbReference type="SAM" id="Phobius"/>
    </source>
</evidence>
<evidence type="ECO:0000313" key="3">
    <source>
        <dbReference type="Proteomes" id="UP000472676"/>
    </source>
</evidence>
<feature type="transmembrane region" description="Helical" evidence="1">
    <location>
        <begin position="45"/>
        <end position="63"/>
    </location>
</feature>
<dbReference type="EMBL" id="JAAMOW010000001">
    <property type="protein sequence ID" value="NGY03175.1"/>
    <property type="molecule type" value="Genomic_DNA"/>
</dbReference>
<feature type="transmembrane region" description="Helical" evidence="1">
    <location>
        <begin position="21"/>
        <end position="39"/>
    </location>
</feature>